<dbReference type="Proteomes" id="UP000694941">
    <property type="component" value="Unplaced"/>
</dbReference>
<dbReference type="PANTHER" id="PTHR11486">
    <property type="entry name" value="FIBROBLAST GROWTH FACTOR"/>
    <property type="match status" value="1"/>
</dbReference>
<gene>
    <name evidence="3" type="primary">LOC111086733</name>
</gene>
<dbReference type="GeneID" id="111086733"/>
<evidence type="ECO:0000313" key="2">
    <source>
        <dbReference type="Proteomes" id="UP000694941"/>
    </source>
</evidence>
<evidence type="ECO:0000313" key="3">
    <source>
        <dbReference type="RefSeq" id="XP_022246470.1"/>
    </source>
</evidence>
<dbReference type="InterPro" id="IPR002209">
    <property type="entry name" value="Fibroblast_GF_fam"/>
</dbReference>
<dbReference type="SUPFAM" id="SSF50353">
    <property type="entry name" value="Cytokine"/>
    <property type="match status" value="1"/>
</dbReference>
<name>A0ABM1SS64_LIMPO</name>
<organism evidence="2 3">
    <name type="scientific">Limulus polyphemus</name>
    <name type="common">Atlantic horseshoe crab</name>
    <dbReference type="NCBI Taxonomy" id="6850"/>
    <lineage>
        <taxon>Eukaryota</taxon>
        <taxon>Metazoa</taxon>
        <taxon>Ecdysozoa</taxon>
        <taxon>Arthropoda</taxon>
        <taxon>Chelicerata</taxon>
        <taxon>Merostomata</taxon>
        <taxon>Xiphosura</taxon>
        <taxon>Limulidae</taxon>
        <taxon>Limulus</taxon>
    </lineage>
</organism>
<dbReference type="Pfam" id="PF00167">
    <property type="entry name" value="FGF"/>
    <property type="match status" value="1"/>
</dbReference>
<dbReference type="CDD" id="cd23307">
    <property type="entry name" value="beta-trefoil_FGF8-like"/>
    <property type="match status" value="1"/>
</dbReference>
<dbReference type="Gene3D" id="2.80.10.50">
    <property type="match status" value="1"/>
</dbReference>
<keyword evidence="2" id="KW-1185">Reference proteome</keyword>
<accession>A0ABM1SS64</accession>
<dbReference type="InterPro" id="IPR008996">
    <property type="entry name" value="IL1/FGF"/>
</dbReference>
<evidence type="ECO:0000256" key="1">
    <source>
        <dbReference type="ARBA" id="ARBA00007936"/>
    </source>
</evidence>
<proteinExistence type="inferred from homology"/>
<reference evidence="3" key="1">
    <citation type="submission" date="2025-08" db="UniProtKB">
        <authorList>
            <consortium name="RefSeq"/>
        </authorList>
    </citation>
    <scope>IDENTIFICATION</scope>
    <source>
        <tissue evidence="3">Muscle</tissue>
    </source>
</reference>
<comment type="similarity">
    <text evidence="1">Belongs to the heparin-binding growth factors family.</text>
</comment>
<dbReference type="SMART" id="SM00442">
    <property type="entry name" value="FGF"/>
    <property type="match status" value="1"/>
</dbReference>
<protein>
    <submittedName>
        <fullName evidence="3">Fibroblast growth factor 18-like isoform X2</fullName>
    </submittedName>
</protein>
<dbReference type="RefSeq" id="XP_022246470.1">
    <property type="nucleotide sequence ID" value="XM_022390762.1"/>
</dbReference>
<sequence>MVTCQDTVKGTFSADTLNNIIRHQGKHGVEREQKLYHSCSKQFMQLFPRKRGHRYGVDAVGSRNSPFTHVLIKSTVIRNRDGVTIRNKDGFYLCFKQNGKLVARPEADEKLRCLFKDEETEGYVRWRSQWKKSWYIGFDVRGNPLNGIYDNPKSVHDQRCFNFIKCSIKSCNHSNLDHSESAVGPTGNFDWSILNEDVRHKSRTKSIFKRHFRNKST</sequence>